<comment type="caution">
    <text evidence="1">The sequence shown here is derived from an EMBL/GenBank/DDBJ whole genome shotgun (WGS) entry which is preliminary data.</text>
</comment>
<dbReference type="Proteomes" id="UP000295367">
    <property type="component" value="Unassembled WGS sequence"/>
</dbReference>
<dbReference type="RefSeq" id="WP_124945979.1">
    <property type="nucleotide sequence ID" value="NZ_SMCO01000003.1"/>
</dbReference>
<gene>
    <name evidence="1" type="ORF">EDC63_10355</name>
</gene>
<proteinExistence type="predicted"/>
<dbReference type="EMBL" id="SMCO01000003">
    <property type="protein sequence ID" value="TCV88984.1"/>
    <property type="molecule type" value="Genomic_DNA"/>
</dbReference>
<organism evidence="1 2">
    <name type="scientific">Sulfurirhabdus autotrophica</name>
    <dbReference type="NCBI Taxonomy" id="1706046"/>
    <lineage>
        <taxon>Bacteria</taxon>
        <taxon>Pseudomonadati</taxon>
        <taxon>Pseudomonadota</taxon>
        <taxon>Betaproteobacteria</taxon>
        <taxon>Nitrosomonadales</taxon>
        <taxon>Sulfuricellaceae</taxon>
        <taxon>Sulfurirhabdus</taxon>
    </lineage>
</organism>
<evidence type="ECO:0000313" key="2">
    <source>
        <dbReference type="Proteomes" id="UP000295367"/>
    </source>
</evidence>
<protein>
    <submittedName>
        <fullName evidence="1">Uncharacterized protein</fullName>
    </submittedName>
</protein>
<dbReference type="OrthoDB" id="4774648at2"/>
<accession>A0A4R3YDS2</accession>
<name>A0A4R3YDS2_9PROT</name>
<dbReference type="AlphaFoldDB" id="A0A4R3YDS2"/>
<reference evidence="1 2" key="1">
    <citation type="submission" date="2019-03" db="EMBL/GenBank/DDBJ databases">
        <title>Genomic Encyclopedia of Type Strains, Phase IV (KMG-IV): sequencing the most valuable type-strain genomes for metagenomic binning, comparative biology and taxonomic classification.</title>
        <authorList>
            <person name="Goeker M."/>
        </authorList>
    </citation>
    <scope>NUCLEOTIDE SEQUENCE [LARGE SCALE GENOMIC DNA]</scope>
    <source>
        <strain evidence="1 2">DSM 100309</strain>
    </source>
</reference>
<sequence>MQMKTTEDVPDKYRGAWQQLPSGGETEEVARSFWLQTKRLHASLLVPAGRPDFSGKASLSEMNQEELMWLASQQAIAGACIVGDGLLHRRRQIDYQPSRGKANDREMRFEGENLWEGSPNSTEHLVWRKISEPGAESIALRFQDEGDITDISGQRKGLLLVVGDYFMYVRDRGYFVPQSESLSTLIECREYGLKQIVELLDFEVSFGVRRSGEMPWQIKLSTLPFREGKPLMTEGGFEALSKDGGALLKMNRGGKIVLRRWSVDDWSTAA</sequence>
<evidence type="ECO:0000313" key="1">
    <source>
        <dbReference type="EMBL" id="TCV88984.1"/>
    </source>
</evidence>
<keyword evidence="2" id="KW-1185">Reference proteome</keyword>